<feature type="compositionally biased region" description="Acidic residues" evidence="1">
    <location>
        <begin position="191"/>
        <end position="203"/>
    </location>
</feature>
<evidence type="ECO:0000256" key="1">
    <source>
        <dbReference type="SAM" id="MobiDB-lite"/>
    </source>
</evidence>
<organism evidence="2 3">
    <name type="scientific">Colletotrichum tanaceti</name>
    <dbReference type="NCBI Taxonomy" id="1306861"/>
    <lineage>
        <taxon>Eukaryota</taxon>
        <taxon>Fungi</taxon>
        <taxon>Dikarya</taxon>
        <taxon>Ascomycota</taxon>
        <taxon>Pezizomycotina</taxon>
        <taxon>Sordariomycetes</taxon>
        <taxon>Hypocreomycetidae</taxon>
        <taxon>Glomerellales</taxon>
        <taxon>Glomerellaceae</taxon>
        <taxon>Colletotrichum</taxon>
        <taxon>Colletotrichum destructivum species complex</taxon>
    </lineage>
</organism>
<feature type="region of interest" description="Disordered" evidence="1">
    <location>
        <begin position="483"/>
        <end position="502"/>
    </location>
</feature>
<feature type="region of interest" description="Disordered" evidence="1">
    <location>
        <begin position="171"/>
        <end position="217"/>
    </location>
</feature>
<feature type="compositionally biased region" description="Basic and acidic residues" evidence="1">
    <location>
        <begin position="204"/>
        <end position="217"/>
    </location>
</feature>
<feature type="compositionally biased region" description="Basic residues" evidence="1">
    <location>
        <begin position="301"/>
        <end position="319"/>
    </location>
</feature>
<feature type="region of interest" description="Disordered" evidence="1">
    <location>
        <begin position="1"/>
        <end position="93"/>
    </location>
</feature>
<gene>
    <name evidence="2" type="ORF">CTA1_12081</name>
</gene>
<keyword evidence="3" id="KW-1185">Reference proteome</keyword>
<reference evidence="2 3" key="1">
    <citation type="journal article" date="2019" name="PLoS ONE">
        <title>Comparative genome analysis indicates high evolutionary potential of pathogenicity genes in Colletotrichum tanaceti.</title>
        <authorList>
            <person name="Lelwala R.V."/>
            <person name="Korhonen P.K."/>
            <person name="Young N.D."/>
            <person name="Scott J.B."/>
            <person name="Ades P.A."/>
            <person name="Gasser R.B."/>
            <person name="Taylor P.W.J."/>
        </authorList>
    </citation>
    <scope>NUCLEOTIDE SEQUENCE [LARGE SCALE GENOMIC DNA]</scope>
    <source>
        <strain evidence="2">BRIP57314</strain>
    </source>
</reference>
<proteinExistence type="predicted"/>
<evidence type="ECO:0000313" key="2">
    <source>
        <dbReference type="EMBL" id="TKW58289.1"/>
    </source>
</evidence>
<dbReference type="Proteomes" id="UP000310108">
    <property type="component" value="Unassembled WGS sequence"/>
</dbReference>
<name>A0A4U6XRF5_9PEZI</name>
<evidence type="ECO:0000313" key="3">
    <source>
        <dbReference type="Proteomes" id="UP000310108"/>
    </source>
</evidence>
<dbReference type="STRING" id="1306861.A0A4U6XRF5"/>
<comment type="caution">
    <text evidence="2">The sequence shown here is derived from an EMBL/GenBank/DDBJ whole genome shotgun (WGS) entry which is preliminary data.</text>
</comment>
<sequence>MMSRSGFSIRRLISPRQSQTTEERRRSGGSIGSDDLSLFKSRRKQHTSKSWTPVRRPSNPKSRRPSREEALVRRSQSIKRAQVEGSLCPQGSPHSSSSSLCSCQCHTDAASAANNYGALCSAQPQGRLSRSLAPKRLGERRRLCVSPLPLSGDGMSKSSLTEAEIKALEAGEIDLSRHPALRNSSTPPPSLEDEDDEEDEEEEKKEGKEEDALDRRSLDCQQLMQETDDAFKAVRAAIAEAKMAVSIFPSPSNTGRSSTSSAPTPLQPDSPSLPLIRLQIRNRTPALPPPVFDAPMAPASKSRRKSKKSQRFRTRAKKATRWQLGEDVADIISGQFFRRVEVEELLTPDRLHALRTERESQAQPRRSSDTLRTISTDGSETPVEPFHLQDLPSRIGAAGVQTAASSADKVAPHNTVDPTVRSECFFKEKSPRRKKPVTKEEYEAEDPSVNGEDKVPPPPAKNPARFLVRPQAPLLPTIPEVVVTTPETGGTPTRRSNGTAGRCFTPVDDEDFILFQSTDYTFTQPTFRHGPIRFDKSKVVKGLKFDPDDTLDWTAFQMAILGGAGDLVSDTTDFSQLSEAEEIDNLPAWFDGFGFDSHGILATSDETKYLPEKYPATLPYPPLKPHIRASSDSDLPIPVGAEHPTGFWNEGAVNASKFLTTGCGIRRWTMEGHPKRYNRESVESLPPSPMMDLVMMRDSDGELEVVPMGYNLGHDLGDFLKWEAENVYAAGVH</sequence>
<feature type="region of interest" description="Disordered" evidence="1">
    <location>
        <begin position="248"/>
        <end position="271"/>
    </location>
</feature>
<feature type="region of interest" description="Disordered" evidence="1">
    <location>
        <begin position="354"/>
        <end position="386"/>
    </location>
</feature>
<dbReference type="EMBL" id="PJEX01000027">
    <property type="protein sequence ID" value="TKW58289.1"/>
    <property type="molecule type" value="Genomic_DNA"/>
</dbReference>
<dbReference type="AlphaFoldDB" id="A0A4U6XRF5"/>
<protein>
    <submittedName>
        <fullName evidence="2">Uncharacterized protein</fullName>
    </submittedName>
</protein>
<feature type="region of interest" description="Disordered" evidence="1">
    <location>
        <begin position="284"/>
        <end position="319"/>
    </location>
</feature>
<feature type="compositionally biased region" description="Polar residues" evidence="1">
    <location>
        <begin position="361"/>
        <end position="379"/>
    </location>
</feature>
<feature type="region of interest" description="Disordered" evidence="1">
    <location>
        <begin position="427"/>
        <end position="460"/>
    </location>
</feature>
<feature type="compositionally biased region" description="Low complexity" evidence="1">
    <location>
        <begin position="249"/>
        <end position="261"/>
    </location>
</feature>
<feature type="compositionally biased region" description="Low complexity" evidence="1">
    <location>
        <begin position="483"/>
        <end position="493"/>
    </location>
</feature>
<accession>A0A4U6XRF5</accession>
<dbReference type="OrthoDB" id="5244857at2759"/>